<evidence type="ECO:0000256" key="6">
    <source>
        <dbReference type="ARBA" id="ARBA00023295"/>
    </source>
</evidence>
<dbReference type="SUPFAM" id="SSF51445">
    <property type="entry name" value="(Trans)glycosidases"/>
    <property type="match status" value="1"/>
</dbReference>
<dbReference type="CDD" id="cd14792">
    <property type="entry name" value="GH27"/>
    <property type="match status" value="1"/>
</dbReference>
<dbReference type="InterPro" id="IPR002241">
    <property type="entry name" value="Glyco_hydro_27"/>
</dbReference>
<keyword evidence="7" id="KW-1015">Disulfide bond</keyword>
<dbReference type="Gene3D" id="3.20.20.70">
    <property type="entry name" value="Aldolase class I"/>
    <property type="match status" value="1"/>
</dbReference>
<dbReference type="InterPro" id="IPR041233">
    <property type="entry name" value="Melibiase_C"/>
</dbReference>
<dbReference type="PRINTS" id="PR00740">
    <property type="entry name" value="GLHYDRLASE27"/>
</dbReference>
<evidence type="ECO:0000256" key="1">
    <source>
        <dbReference type="ARBA" id="ARBA00001255"/>
    </source>
</evidence>
<dbReference type="PANTHER" id="PTHR11452">
    <property type="entry name" value="ALPHA-GALACTOSIDASE/ALPHA-N-ACETYLGALACTOSAMINIDASE"/>
    <property type="match status" value="1"/>
</dbReference>
<sequence length="377" mass="42255">MGWATWCTDNGVIPCYDDYCDEAEIRSVGDAMASNGLRELGYNYVLLDDCWGGGRDNVTHLIYPDPARFPSGMKALADYLHAKGLKLGLYTDVGETTCKGGRPGSWPYYTLDAQTFASWGIDYVKMDWCHSPGQTAQELYSNFSLALNKTGHPMVFSICEWGKNSPWEWAPPISNLWRSGPDHVPVWWDPYYGQDPGTAGGTSQIIQHFGGLSKFSGPGQWNDPDFLMPGYFWEFEKDQVTEFSFWCLFAAPLIVATDVRELSDKQVILNKEAISIDQDPLGIQGDIRVNNTDGGQIWSRPLQNNFWSVILYNSNVVYGDVSITLTFSSANFPGWPEHVTSANVRDIWQHKDLPVTSSMQVNLTPHESVMFKVSPAQ</sequence>
<dbReference type="SUPFAM" id="SSF51011">
    <property type="entry name" value="Glycosyl hydrolase domain"/>
    <property type="match status" value="1"/>
</dbReference>
<dbReference type="Pfam" id="PF17801">
    <property type="entry name" value="Melibiase_C"/>
    <property type="match status" value="1"/>
</dbReference>
<dbReference type="AlphaFoldDB" id="A0A6B2L6E6"/>
<dbReference type="InterPro" id="IPR013780">
    <property type="entry name" value="Glyco_hydro_b"/>
</dbReference>
<comment type="catalytic activity">
    <reaction evidence="1 7">
        <text>Hydrolysis of terminal, non-reducing alpha-D-galactose residues in alpha-D-galactosides, including galactose oligosaccharides, galactomannans and galactolipids.</text>
        <dbReference type="EC" id="3.2.1.22"/>
    </reaction>
</comment>
<dbReference type="GO" id="GO:0004557">
    <property type="term" value="F:alpha-galactosidase activity"/>
    <property type="evidence" value="ECO:0007669"/>
    <property type="project" value="UniProtKB-EC"/>
</dbReference>
<dbReference type="FunFam" id="3.20.20.70:FF:000197">
    <property type="entry name" value="Alpha-galactosidase"/>
    <property type="match status" value="1"/>
</dbReference>
<keyword evidence="4" id="KW-0732">Signal</keyword>
<dbReference type="InterPro" id="IPR000111">
    <property type="entry name" value="Glyco_hydro_27/36_CS"/>
</dbReference>
<evidence type="ECO:0000259" key="8">
    <source>
        <dbReference type="Pfam" id="PF17801"/>
    </source>
</evidence>
<evidence type="ECO:0000256" key="4">
    <source>
        <dbReference type="ARBA" id="ARBA00022729"/>
    </source>
</evidence>
<feature type="domain" description="Alpha galactosidase C-terminal" evidence="8">
    <location>
        <begin position="293"/>
        <end position="373"/>
    </location>
</feature>
<dbReference type="PANTHER" id="PTHR11452:SF75">
    <property type="entry name" value="ALPHA-GALACTOSIDASE MEL1"/>
    <property type="match status" value="1"/>
</dbReference>
<evidence type="ECO:0000256" key="3">
    <source>
        <dbReference type="ARBA" id="ARBA00012755"/>
    </source>
</evidence>
<dbReference type="InterPro" id="IPR013785">
    <property type="entry name" value="Aldolase_TIM"/>
</dbReference>
<keyword evidence="6 7" id="KW-0326">Glycosidase</keyword>
<protein>
    <recommendedName>
        <fullName evidence="3 7">Alpha-galactosidase</fullName>
        <ecNumber evidence="3 7">3.2.1.22</ecNumber>
    </recommendedName>
    <alternativeName>
        <fullName evidence="7">Melibiase</fullName>
    </alternativeName>
</protein>
<dbReference type="InterPro" id="IPR017853">
    <property type="entry name" value="GH"/>
</dbReference>
<dbReference type="EMBL" id="GIBP01003603">
    <property type="protein sequence ID" value="NDV32572.1"/>
    <property type="molecule type" value="Transcribed_RNA"/>
</dbReference>
<evidence type="ECO:0000313" key="9">
    <source>
        <dbReference type="EMBL" id="NDV32572.1"/>
    </source>
</evidence>
<dbReference type="EC" id="3.2.1.22" evidence="3 7"/>
<dbReference type="PROSITE" id="PS00512">
    <property type="entry name" value="ALPHA_GALACTOSIDASE"/>
    <property type="match status" value="1"/>
</dbReference>
<dbReference type="Gene3D" id="2.60.40.1180">
    <property type="entry name" value="Golgi alpha-mannosidase II"/>
    <property type="match status" value="1"/>
</dbReference>
<organism evidence="9">
    <name type="scientific">Arcella intermedia</name>
    <dbReference type="NCBI Taxonomy" id="1963864"/>
    <lineage>
        <taxon>Eukaryota</taxon>
        <taxon>Amoebozoa</taxon>
        <taxon>Tubulinea</taxon>
        <taxon>Elardia</taxon>
        <taxon>Arcellinida</taxon>
        <taxon>Sphaerothecina</taxon>
        <taxon>Arcellidae</taxon>
        <taxon>Arcella</taxon>
    </lineage>
</organism>
<evidence type="ECO:0000256" key="2">
    <source>
        <dbReference type="ARBA" id="ARBA00009743"/>
    </source>
</evidence>
<comment type="similarity">
    <text evidence="2 7">Belongs to the glycosyl hydrolase 27 family.</text>
</comment>
<evidence type="ECO:0000256" key="5">
    <source>
        <dbReference type="ARBA" id="ARBA00022801"/>
    </source>
</evidence>
<dbReference type="GO" id="GO:0005975">
    <property type="term" value="P:carbohydrate metabolic process"/>
    <property type="evidence" value="ECO:0007669"/>
    <property type="project" value="InterPro"/>
</dbReference>
<name>A0A6B2L6E6_9EUKA</name>
<dbReference type="Pfam" id="PF16499">
    <property type="entry name" value="Melibiase_2"/>
    <property type="match status" value="1"/>
</dbReference>
<reference evidence="9" key="1">
    <citation type="journal article" date="2020" name="J. Eukaryot. Microbiol.">
        <title>De novo Sequencing, Assembly and Annotation of the Transcriptome for the Free-Living Testate Amoeba Arcella intermedia.</title>
        <authorList>
            <person name="Ribeiro G.M."/>
            <person name="Porfirio-Sousa A.L."/>
            <person name="Maurer-Alcala X.X."/>
            <person name="Katz L.A."/>
            <person name="Lahr D.J.G."/>
        </authorList>
    </citation>
    <scope>NUCLEOTIDE SEQUENCE</scope>
</reference>
<evidence type="ECO:0000256" key="7">
    <source>
        <dbReference type="RuleBase" id="RU361168"/>
    </source>
</evidence>
<keyword evidence="5 7" id="KW-0378">Hydrolase</keyword>
<accession>A0A6B2L6E6</accession>
<proteinExistence type="inferred from homology"/>